<dbReference type="STRING" id="415015.SAMN05660462_01710"/>
<dbReference type="OrthoDB" id="9802323at2"/>
<evidence type="ECO:0000256" key="10">
    <source>
        <dbReference type="PIRSR" id="PIRSR601233-2"/>
    </source>
</evidence>
<keyword evidence="5" id="KW-0692">RNA repair</keyword>
<dbReference type="InterPro" id="IPR001233">
    <property type="entry name" value="RtcB"/>
</dbReference>
<dbReference type="GO" id="GO:0006396">
    <property type="term" value="P:RNA processing"/>
    <property type="evidence" value="ECO:0007669"/>
    <property type="project" value="InterPro"/>
</dbReference>
<dbReference type="PANTHER" id="PTHR43749:SF2">
    <property type="entry name" value="RNA-SPLICING LIGASE RTCB"/>
    <property type="match status" value="1"/>
</dbReference>
<keyword evidence="4 10" id="KW-0547">Nucleotide-binding</keyword>
<dbReference type="GO" id="GO:0006281">
    <property type="term" value="P:DNA repair"/>
    <property type="evidence" value="ECO:0007669"/>
    <property type="project" value="TreeGrafter"/>
</dbReference>
<dbReference type="SUPFAM" id="SSF103365">
    <property type="entry name" value="Hypothetical protein PH1602"/>
    <property type="match status" value="1"/>
</dbReference>
<feature type="binding site" evidence="11">
    <location>
        <position position="177"/>
    </location>
    <ligand>
        <name>Mn(2+)</name>
        <dbReference type="ChEBI" id="CHEBI:29035"/>
        <label>2</label>
    </ligand>
</feature>
<evidence type="ECO:0000256" key="4">
    <source>
        <dbReference type="ARBA" id="ARBA00022741"/>
    </source>
</evidence>
<feature type="binding site" evidence="11">
    <location>
        <position position="77"/>
    </location>
    <ligand>
        <name>Mn(2+)</name>
        <dbReference type="ChEBI" id="CHEBI:29035"/>
        <label>1</label>
    </ligand>
</feature>
<feature type="active site" description="GMP-histidine intermediate" evidence="9">
    <location>
        <position position="324"/>
    </location>
</feature>
<feature type="binding site" evidence="11">
    <location>
        <position position="268"/>
    </location>
    <ligand>
        <name>Mn(2+)</name>
        <dbReference type="ChEBI" id="CHEBI:29035"/>
        <label>2</label>
    </ligand>
</feature>
<dbReference type="EC" id="6.5.1.8" evidence="1"/>
<sequence length="399" mass="45342">MFILFNEEKQLKPIKVWLDSIDDLDSECLRQAINLSNLPFIHKWVALMPDTHSGFGMPIGGVIACEGVVIPNGVGVDIGCGMAFIDTNIHKSELTETEYKNLVGQIMRDVPTGFKHHKNKQASRVLREAEKGSFFRQNKELYEEIERGYFQIGTLGGGNHFIEIQEDEKGFISIMVHSGSRNFGYKIAHYYNGLAKELNKKWNFKVPVEFDLAYLPTDSVEGMEYIEWMKLALDFALENREKMMNVVKDKLYRQLPHIEFTNEVNAHHNYASLEKHYGKEVWVHRKGAISAEGGRLGIIPGAMGSYSYIVEGLGNPESFNSCSHGAGRKMSRAQALKEFSVEKTMLDLKELGIILGKNKKSDVSDESRWAYKDIEFVIQQELDLIKPIKKLRTLCVIKG</sequence>
<proteinExistence type="predicted"/>
<evidence type="ECO:0000256" key="1">
    <source>
        <dbReference type="ARBA" id="ARBA00012726"/>
    </source>
</evidence>
<feature type="binding site" evidence="10">
    <location>
        <begin position="324"/>
        <end position="327"/>
    </location>
    <ligand>
        <name>GMP</name>
        <dbReference type="ChEBI" id="CHEBI:58115"/>
    </ligand>
</feature>
<keyword evidence="2 12" id="KW-0436">Ligase</keyword>
<keyword evidence="7 11" id="KW-0464">Manganese</keyword>
<keyword evidence="6 10" id="KW-0342">GTP-binding</keyword>
<evidence type="ECO:0000256" key="2">
    <source>
        <dbReference type="ARBA" id="ARBA00022598"/>
    </source>
</evidence>
<protein>
    <recommendedName>
        <fullName evidence="1">3'-phosphate/5'-hydroxy nucleic acid ligase</fullName>
        <ecNumber evidence="1">6.5.1.8</ecNumber>
    </recommendedName>
</protein>
<reference evidence="12 13" key="1">
    <citation type="submission" date="2016-10" db="EMBL/GenBank/DDBJ databases">
        <authorList>
            <person name="de Groot N.N."/>
        </authorList>
    </citation>
    <scope>NUCLEOTIDE SEQUENCE [LARGE SCALE GENOMIC DNA]</scope>
    <source>
        <strain evidence="12 13">DSM 21650</strain>
    </source>
</reference>
<evidence type="ECO:0000256" key="6">
    <source>
        <dbReference type="ARBA" id="ARBA00023134"/>
    </source>
</evidence>
<dbReference type="GO" id="GO:0030145">
    <property type="term" value="F:manganese ion binding"/>
    <property type="evidence" value="ECO:0007669"/>
    <property type="project" value="TreeGrafter"/>
</dbReference>
<organism evidence="12 13">
    <name type="scientific">Proteiniborus ethanoligenes</name>
    <dbReference type="NCBI Taxonomy" id="415015"/>
    <lineage>
        <taxon>Bacteria</taxon>
        <taxon>Bacillati</taxon>
        <taxon>Bacillota</taxon>
        <taxon>Clostridia</taxon>
        <taxon>Eubacteriales</taxon>
        <taxon>Proteiniborus</taxon>
    </lineage>
</organism>
<feature type="binding site" evidence="10">
    <location>
        <position position="398"/>
    </location>
    <ligand>
        <name>GMP</name>
        <dbReference type="ChEBI" id="CHEBI:58115"/>
    </ligand>
</feature>
<dbReference type="InterPro" id="IPR052915">
    <property type="entry name" value="RtcB-like"/>
</dbReference>
<accession>A0A1H3PYE8</accession>
<dbReference type="GO" id="GO:0042245">
    <property type="term" value="P:RNA repair"/>
    <property type="evidence" value="ECO:0007669"/>
    <property type="project" value="UniProtKB-KW"/>
</dbReference>
<evidence type="ECO:0000256" key="9">
    <source>
        <dbReference type="PIRSR" id="PIRSR601233-1"/>
    </source>
</evidence>
<dbReference type="InterPro" id="IPR036025">
    <property type="entry name" value="RtcB-like_sf"/>
</dbReference>
<gene>
    <name evidence="12" type="ORF">SAMN05660462_01710</name>
</gene>
<dbReference type="Gene3D" id="3.90.1860.10">
    <property type="entry name" value="tRNA-splicing ligase RtcB"/>
    <property type="match status" value="1"/>
</dbReference>
<evidence type="ECO:0000256" key="3">
    <source>
        <dbReference type="ARBA" id="ARBA00022723"/>
    </source>
</evidence>
<comment type="cofactor">
    <cofactor evidence="11">
        <name>Mn(2+)</name>
        <dbReference type="ChEBI" id="CHEBI:29035"/>
    </cofactor>
    <text evidence="11">Binds 2 manganese ions per subunit.</text>
</comment>
<dbReference type="EMBL" id="FNQE01000017">
    <property type="protein sequence ID" value="SDZ06322.1"/>
    <property type="molecule type" value="Genomic_DNA"/>
</dbReference>
<dbReference type="GO" id="GO:0005525">
    <property type="term" value="F:GTP binding"/>
    <property type="evidence" value="ECO:0007669"/>
    <property type="project" value="UniProtKB-KW"/>
</dbReference>
<dbReference type="AlphaFoldDB" id="A0A1H3PYE8"/>
<evidence type="ECO:0000256" key="7">
    <source>
        <dbReference type="ARBA" id="ARBA00023211"/>
    </source>
</evidence>
<dbReference type="GO" id="GO:0170057">
    <property type="term" value="F:RNA ligase (GTP) activity"/>
    <property type="evidence" value="ECO:0007669"/>
    <property type="project" value="UniProtKB-EC"/>
</dbReference>
<feature type="binding site" evidence="10">
    <location>
        <begin position="268"/>
        <end position="269"/>
    </location>
    <ligand>
        <name>GMP</name>
        <dbReference type="ChEBI" id="CHEBI:58115"/>
    </ligand>
</feature>
<dbReference type="RefSeq" id="WP_091729889.1">
    <property type="nucleotide sequence ID" value="NZ_FNQE01000017.1"/>
</dbReference>
<evidence type="ECO:0000256" key="5">
    <source>
        <dbReference type="ARBA" id="ARBA00022800"/>
    </source>
</evidence>
<evidence type="ECO:0000313" key="12">
    <source>
        <dbReference type="EMBL" id="SDZ06322.1"/>
    </source>
</evidence>
<name>A0A1H3PYE8_9FIRM</name>
<feature type="binding site" evidence="10">
    <location>
        <begin position="300"/>
        <end position="303"/>
    </location>
    <ligand>
        <name>GMP</name>
        <dbReference type="ChEBI" id="CHEBI:58115"/>
    </ligand>
</feature>
<evidence type="ECO:0000256" key="11">
    <source>
        <dbReference type="PIRSR" id="PIRSR601233-3"/>
    </source>
</evidence>
<feature type="binding site" evidence="11">
    <location>
        <position position="160"/>
    </location>
    <ligand>
        <name>Mn(2+)</name>
        <dbReference type="ChEBI" id="CHEBI:29035"/>
        <label>1</label>
    </ligand>
</feature>
<comment type="catalytic activity">
    <reaction evidence="8">
        <text>a 3'-end 3'-phospho-ribonucleotide-RNA + a 5'-end dephospho-ribonucleoside-RNA + GTP = a ribonucleotidyl-ribonucleotide-RNA + GMP + diphosphate</text>
        <dbReference type="Rhea" id="RHEA:68076"/>
        <dbReference type="Rhea" id="RHEA-COMP:10463"/>
        <dbReference type="Rhea" id="RHEA-COMP:13936"/>
        <dbReference type="Rhea" id="RHEA-COMP:17355"/>
        <dbReference type="ChEBI" id="CHEBI:33019"/>
        <dbReference type="ChEBI" id="CHEBI:37565"/>
        <dbReference type="ChEBI" id="CHEBI:58115"/>
        <dbReference type="ChEBI" id="CHEBI:83062"/>
        <dbReference type="ChEBI" id="CHEBI:138284"/>
        <dbReference type="ChEBI" id="CHEBI:173118"/>
        <dbReference type="EC" id="6.5.1.8"/>
    </reaction>
</comment>
<keyword evidence="13" id="KW-1185">Reference proteome</keyword>
<feature type="binding site" evidence="10">
    <location>
        <begin position="159"/>
        <end position="163"/>
    </location>
    <ligand>
        <name>GMP</name>
        <dbReference type="ChEBI" id="CHEBI:58115"/>
    </ligand>
</feature>
<dbReference type="PANTHER" id="PTHR43749">
    <property type="entry name" value="RNA-SPLICING LIGASE RTCB"/>
    <property type="match status" value="1"/>
</dbReference>
<evidence type="ECO:0000313" key="13">
    <source>
        <dbReference type="Proteomes" id="UP000198625"/>
    </source>
</evidence>
<dbReference type="GO" id="GO:0003909">
    <property type="term" value="F:DNA ligase activity"/>
    <property type="evidence" value="ECO:0007669"/>
    <property type="project" value="TreeGrafter"/>
</dbReference>
<keyword evidence="3 11" id="KW-0479">Metal-binding</keyword>
<dbReference type="Proteomes" id="UP000198625">
    <property type="component" value="Unassembled WGS sequence"/>
</dbReference>
<feature type="binding site" evidence="10">
    <location>
        <position position="307"/>
    </location>
    <ligand>
        <name>GMP</name>
        <dbReference type="ChEBI" id="CHEBI:58115"/>
    </ligand>
</feature>
<evidence type="ECO:0000256" key="8">
    <source>
        <dbReference type="ARBA" id="ARBA00047746"/>
    </source>
</evidence>
<dbReference type="Pfam" id="PF01139">
    <property type="entry name" value="RtcB"/>
    <property type="match status" value="1"/>
</dbReference>